<accession>A0ABT2Z0T4</accession>
<reference evidence="1 2" key="1">
    <citation type="submission" date="2022-10" db="EMBL/GenBank/DDBJ databases">
        <title>Defluviimonas sp. nov., isolated from ocean surface water.</title>
        <authorList>
            <person name="He W."/>
            <person name="Wang L."/>
            <person name="Zhang D.-F."/>
        </authorList>
    </citation>
    <scope>NUCLEOTIDE SEQUENCE [LARGE SCALE GENOMIC DNA]</scope>
    <source>
        <strain evidence="1 2">WL0075</strain>
    </source>
</reference>
<organism evidence="1 2">
    <name type="scientific">Albidovulum sediminicola</name>
    <dbReference type="NCBI Taxonomy" id="2984331"/>
    <lineage>
        <taxon>Bacteria</taxon>
        <taxon>Pseudomonadati</taxon>
        <taxon>Pseudomonadota</taxon>
        <taxon>Alphaproteobacteria</taxon>
        <taxon>Rhodobacterales</taxon>
        <taxon>Paracoccaceae</taxon>
        <taxon>Albidovulum</taxon>
    </lineage>
</organism>
<evidence type="ECO:0000313" key="2">
    <source>
        <dbReference type="Proteomes" id="UP001652503"/>
    </source>
</evidence>
<dbReference type="SUPFAM" id="SSF48576">
    <property type="entry name" value="Terpenoid synthases"/>
    <property type="match status" value="1"/>
</dbReference>
<dbReference type="EMBL" id="JAOWLA010000004">
    <property type="protein sequence ID" value="MCV2864346.1"/>
    <property type="molecule type" value="Genomic_DNA"/>
</dbReference>
<protein>
    <submittedName>
        <fullName evidence="1">Squalene/phytoene synthase family protein</fullName>
    </submittedName>
</protein>
<sequence>MNLGALAAAVEQGDPDRFAATMAAPPAARARLWPLYALNLEIARAPWASAEPMVAEMRLQWWIDAIEAGSEALPALAAIAPVLRDDPALRSLILGGAEARRRDAWPDPFAGPEDLAAYLDATSGNVMWAAARLLGAPASAEAVVRDFAWGAGLANWLRAIPALEAAGRRPLPDGRARAVADLAQMGREGIAKARARRALVPPRAVPALLTGWQADALLARAARDPASVGEGRLATSEARRRATLALRALSGRW</sequence>
<dbReference type="Pfam" id="PF00494">
    <property type="entry name" value="SQS_PSY"/>
    <property type="match status" value="1"/>
</dbReference>
<evidence type="ECO:0000313" key="1">
    <source>
        <dbReference type="EMBL" id="MCV2864346.1"/>
    </source>
</evidence>
<dbReference type="RefSeq" id="WP_263720850.1">
    <property type="nucleotide sequence ID" value="NZ_JAOWLA010000004.1"/>
</dbReference>
<name>A0ABT2Z0T4_9RHOB</name>
<dbReference type="Gene3D" id="1.10.600.10">
    <property type="entry name" value="Farnesyl Diphosphate Synthase"/>
    <property type="match status" value="1"/>
</dbReference>
<dbReference type="Proteomes" id="UP001652503">
    <property type="component" value="Unassembled WGS sequence"/>
</dbReference>
<proteinExistence type="predicted"/>
<dbReference type="InterPro" id="IPR008949">
    <property type="entry name" value="Isoprenoid_synthase_dom_sf"/>
</dbReference>
<comment type="caution">
    <text evidence="1">The sequence shown here is derived from an EMBL/GenBank/DDBJ whole genome shotgun (WGS) entry which is preliminary data.</text>
</comment>
<gene>
    <name evidence="1" type="ORF">OE647_06275</name>
</gene>
<dbReference type="InterPro" id="IPR002060">
    <property type="entry name" value="Squ/phyt_synthse"/>
</dbReference>
<keyword evidence="2" id="KW-1185">Reference proteome</keyword>